<evidence type="ECO:0000313" key="7">
    <source>
        <dbReference type="EMBL" id="EPE10869.1"/>
    </source>
</evidence>
<dbReference type="AlphaFoldDB" id="S3CBI8"/>
<gene>
    <name evidence="7" type="ORF">F503_05964</name>
</gene>
<dbReference type="Proteomes" id="UP000016923">
    <property type="component" value="Unassembled WGS sequence"/>
</dbReference>
<dbReference type="HOGENOM" id="CLU_046558_0_0_1"/>
<evidence type="ECO:0000256" key="5">
    <source>
        <dbReference type="ARBA" id="ARBA00023128"/>
    </source>
</evidence>
<accession>S3CBI8</accession>
<dbReference type="SUPFAM" id="SSF51219">
    <property type="entry name" value="TRAP-like"/>
    <property type="match status" value="1"/>
</dbReference>
<dbReference type="Gene3D" id="3.60.160.10">
    <property type="entry name" value="Mitochondrial biogenesis AIM24"/>
    <property type="match status" value="1"/>
</dbReference>
<dbReference type="PANTHER" id="PTHR36959:SF2">
    <property type="entry name" value="ALTERED INHERITANCE OF MITOCHONDRIA PROTEIN 24, MITOCHONDRIAL"/>
    <property type="match status" value="1"/>
</dbReference>
<evidence type="ECO:0000256" key="3">
    <source>
        <dbReference type="ARBA" id="ARBA00013287"/>
    </source>
</evidence>
<reference evidence="7 8" key="1">
    <citation type="journal article" date="2013" name="BMC Genomics">
        <title>The genome and transcriptome of the pine saprophyte Ophiostoma piceae, and a comparison with the bark beetle-associated pine pathogen Grosmannia clavigera.</title>
        <authorList>
            <person name="Haridas S."/>
            <person name="Wang Y."/>
            <person name="Lim L."/>
            <person name="Massoumi Alamouti S."/>
            <person name="Jackman S."/>
            <person name="Docking R."/>
            <person name="Robertson G."/>
            <person name="Birol I."/>
            <person name="Bohlmann J."/>
            <person name="Breuil C."/>
        </authorList>
    </citation>
    <scope>NUCLEOTIDE SEQUENCE [LARGE SCALE GENOMIC DNA]</scope>
    <source>
        <strain evidence="7 8">UAMH 11346</strain>
    </source>
</reference>
<organism evidence="7 8">
    <name type="scientific">Ophiostoma piceae (strain UAMH 11346)</name>
    <name type="common">Sap stain fungus</name>
    <dbReference type="NCBI Taxonomy" id="1262450"/>
    <lineage>
        <taxon>Eukaryota</taxon>
        <taxon>Fungi</taxon>
        <taxon>Dikarya</taxon>
        <taxon>Ascomycota</taxon>
        <taxon>Pezizomycotina</taxon>
        <taxon>Sordariomycetes</taxon>
        <taxon>Sordariomycetidae</taxon>
        <taxon>Ophiostomatales</taxon>
        <taxon>Ophiostomataceae</taxon>
        <taxon>Ophiostoma</taxon>
    </lineage>
</organism>
<evidence type="ECO:0000256" key="1">
    <source>
        <dbReference type="ARBA" id="ARBA00004173"/>
    </source>
</evidence>
<dbReference type="eggNOG" id="ENOG502RXC5">
    <property type="taxonomic scope" value="Eukaryota"/>
</dbReference>
<evidence type="ECO:0000256" key="2">
    <source>
        <dbReference type="ARBA" id="ARBA00009322"/>
    </source>
</evidence>
<evidence type="ECO:0000256" key="6">
    <source>
        <dbReference type="RuleBase" id="RU363045"/>
    </source>
</evidence>
<proteinExistence type="inferred from homology"/>
<comment type="similarity">
    <text evidence="2 6">Belongs to the AIM24 family.</text>
</comment>
<sequence length="440" mass="46571">MHGSSLRRPLLRQTASRTTALATSTATPAAYICRHCVIATSTHGNRRHIQISSAPATEYPKPSRADAFGSAVGFRDESDAKFEVLGSPYSLLSVSLSASQNLYTRRGTLVSVAGKVENATSTLSLLAPVRRALFGIPFLYQRITSTTPLTLLIATKAANTTLFTLRLDGTTDWVVSQRNALLAWTGHTLSVSPQHSSTGTSSLGLGIANWGSSFVTGRGLVALSAPGYIYPVTVAAGEELVVHPSHVVAYAVNKSAPQPFRFRSAGMGKGTVATAVEKVASAVSSTASSTAQITTKAVRNLSLQTPAASAVSTTSSKISEYVETVRESAAYKYAARALFEARTVLRRTIWGDRLFVHVRGPTTLLMSSRGVRVSDVLTRENVNEIADTEAGSVAAAVERATGGKPVSDKATSEAAIKVETVKPEGKVELTGTKDLKEFVR</sequence>
<dbReference type="GO" id="GO:0007007">
    <property type="term" value="P:inner mitochondrial membrane organization"/>
    <property type="evidence" value="ECO:0007669"/>
    <property type="project" value="TreeGrafter"/>
</dbReference>
<dbReference type="OrthoDB" id="5295771at2759"/>
<dbReference type="PANTHER" id="PTHR36959">
    <property type="entry name" value="ALTERED INHERITANCE OF MITOCHONDRIA PROTEIN 24, MITOCHONDRIAL"/>
    <property type="match status" value="1"/>
</dbReference>
<dbReference type="VEuPathDB" id="FungiDB:F503_05964"/>
<evidence type="ECO:0000313" key="8">
    <source>
        <dbReference type="Proteomes" id="UP000016923"/>
    </source>
</evidence>
<comment type="subcellular location">
    <subcellularLocation>
        <location evidence="1 6">Mitochondrion</location>
    </subcellularLocation>
</comment>
<dbReference type="GO" id="GO:0005743">
    <property type="term" value="C:mitochondrial inner membrane"/>
    <property type="evidence" value="ECO:0007669"/>
    <property type="project" value="TreeGrafter"/>
</dbReference>
<keyword evidence="4" id="KW-0809">Transit peptide</keyword>
<dbReference type="InterPro" id="IPR036983">
    <property type="entry name" value="AIM24_sf"/>
</dbReference>
<dbReference type="Pfam" id="PF01987">
    <property type="entry name" value="AIM24"/>
    <property type="match status" value="1"/>
</dbReference>
<keyword evidence="5 6" id="KW-0496">Mitochondrion</keyword>
<dbReference type="OMA" id="QTRCVQI"/>
<name>S3CBI8_OPHP1</name>
<evidence type="ECO:0000256" key="4">
    <source>
        <dbReference type="ARBA" id="ARBA00022946"/>
    </source>
</evidence>
<dbReference type="InterPro" id="IPR016031">
    <property type="entry name" value="Trp_RNA-bd_attenuator-like_dom"/>
</dbReference>
<protein>
    <recommendedName>
        <fullName evidence="3 6">Altered inheritance of mitochondria protein 24, mitochondrial</fullName>
    </recommendedName>
</protein>
<keyword evidence="8" id="KW-1185">Reference proteome</keyword>
<dbReference type="InterPro" id="IPR002838">
    <property type="entry name" value="AIM24"/>
</dbReference>
<dbReference type="EMBL" id="KE148146">
    <property type="protein sequence ID" value="EPE10869.1"/>
    <property type="molecule type" value="Genomic_DNA"/>
</dbReference>